<evidence type="ECO:0000313" key="3">
    <source>
        <dbReference type="EMBL" id="MFC3173489.1"/>
    </source>
</evidence>
<organism evidence="3 4">
    <name type="scientific">Novosphingobium bradum</name>
    <dbReference type="NCBI Taxonomy" id="1737444"/>
    <lineage>
        <taxon>Bacteria</taxon>
        <taxon>Pseudomonadati</taxon>
        <taxon>Pseudomonadota</taxon>
        <taxon>Alphaproteobacteria</taxon>
        <taxon>Sphingomonadales</taxon>
        <taxon>Sphingomonadaceae</taxon>
        <taxon>Novosphingobium</taxon>
    </lineage>
</organism>
<keyword evidence="1" id="KW-0732">Signal</keyword>
<accession>A0ABV7IPD6</accession>
<feature type="signal peptide" evidence="1">
    <location>
        <begin position="1"/>
        <end position="27"/>
    </location>
</feature>
<dbReference type="Gene3D" id="3.10.450.50">
    <property type="match status" value="1"/>
</dbReference>
<evidence type="ECO:0000313" key="4">
    <source>
        <dbReference type="Proteomes" id="UP001595604"/>
    </source>
</evidence>
<dbReference type="InterPro" id="IPR032710">
    <property type="entry name" value="NTF2-like_dom_sf"/>
</dbReference>
<dbReference type="SUPFAM" id="SSF54427">
    <property type="entry name" value="NTF2-like"/>
    <property type="match status" value="1"/>
</dbReference>
<keyword evidence="4" id="KW-1185">Reference proteome</keyword>
<evidence type="ECO:0000256" key="1">
    <source>
        <dbReference type="SAM" id="SignalP"/>
    </source>
</evidence>
<protein>
    <submittedName>
        <fullName evidence="3">Nuclear transport factor 2 family protein</fullName>
    </submittedName>
</protein>
<name>A0ABV7IPD6_9SPHN</name>
<feature type="domain" description="DUF4440" evidence="2">
    <location>
        <begin position="43"/>
        <end position="150"/>
    </location>
</feature>
<dbReference type="RefSeq" id="WP_379508873.1">
    <property type="nucleotide sequence ID" value="NZ_JBHRTQ010000004.1"/>
</dbReference>
<dbReference type="InterPro" id="IPR027843">
    <property type="entry name" value="DUF4440"/>
</dbReference>
<comment type="caution">
    <text evidence="3">The sequence shown here is derived from an EMBL/GenBank/DDBJ whole genome shotgun (WGS) entry which is preliminary data.</text>
</comment>
<gene>
    <name evidence="3" type="ORF">ACFOD9_04415</name>
</gene>
<feature type="chain" id="PRO_5046044851" evidence="1">
    <location>
        <begin position="28"/>
        <end position="159"/>
    </location>
</feature>
<sequence length="159" mass="16995">MIRKAGLAMALSILAMAGMVIPGPAMARTGRPAPSVPGDIAPILAAEARREAGMNANDAEAIGRLLSTDLVYIHANGLAEGREAYLARLRLATGRYRDLVVTGFTARRDGRIAISQGDVRFVREDTGLPPVAVHAHFLAVWRNESGTWRLLAYASPPLP</sequence>
<dbReference type="EMBL" id="JBHRTQ010000004">
    <property type="protein sequence ID" value="MFC3173489.1"/>
    <property type="molecule type" value="Genomic_DNA"/>
</dbReference>
<dbReference type="Proteomes" id="UP001595604">
    <property type="component" value="Unassembled WGS sequence"/>
</dbReference>
<evidence type="ECO:0000259" key="2">
    <source>
        <dbReference type="Pfam" id="PF14534"/>
    </source>
</evidence>
<proteinExistence type="predicted"/>
<reference evidence="4" key="1">
    <citation type="journal article" date="2019" name="Int. J. Syst. Evol. Microbiol.">
        <title>The Global Catalogue of Microorganisms (GCM) 10K type strain sequencing project: providing services to taxonomists for standard genome sequencing and annotation.</title>
        <authorList>
            <consortium name="The Broad Institute Genomics Platform"/>
            <consortium name="The Broad Institute Genome Sequencing Center for Infectious Disease"/>
            <person name="Wu L."/>
            <person name="Ma J."/>
        </authorList>
    </citation>
    <scope>NUCLEOTIDE SEQUENCE [LARGE SCALE GENOMIC DNA]</scope>
    <source>
        <strain evidence="4">KCTC 42984</strain>
    </source>
</reference>
<dbReference type="Pfam" id="PF14534">
    <property type="entry name" value="DUF4440"/>
    <property type="match status" value="1"/>
</dbReference>